<proteinExistence type="predicted"/>
<evidence type="ECO:0000313" key="9">
    <source>
        <dbReference type="Proteomes" id="UP000286003"/>
    </source>
</evidence>
<keyword evidence="2" id="KW-0732">Signal</keyword>
<dbReference type="Gene3D" id="3.30.1330.60">
    <property type="entry name" value="OmpA-like domain"/>
    <property type="match status" value="1"/>
</dbReference>
<dbReference type="PROSITE" id="PS51123">
    <property type="entry name" value="OMPA_2"/>
    <property type="match status" value="1"/>
</dbReference>
<dbReference type="GO" id="GO:0016020">
    <property type="term" value="C:membrane"/>
    <property type="evidence" value="ECO:0007669"/>
    <property type="project" value="UniProtKB-UniRule"/>
</dbReference>
<gene>
    <name evidence="4" type="ORF">DWX27_00500</name>
    <name evidence="6" type="ORF">DWZ32_11485</name>
    <name evidence="5" type="ORF">DWZ95_16300</name>
</gene>
<dbReference type="GeneID" id="26159809"/>
<evidence type="ECO:0000313" key="4">
    <source>
        <dbReference type="EMBL" id="RGT58227.1"/>
    </source>
</evidence>
<dbReference type="Proteomes" id="UP000285013">
    <property type="component" value="Unassembled WGS sequence"/>
</dbReference>
<dbReference type="Proteomes" id="UP000284772">
    <property type="component" value="Unassembled WGS sequence"/>
</dbReference>
<dbReference type="InterPro" id="IPR011250">
    <property type="entry name" value="OMP/PagP_B-barrel"/>
</dbReference>
<evidence type="ECO:0000313" key="7">
    <source>
        <dbReference type="Proteomes" id="UP000284772"/>
    </source>
</evidence>
<name>A0A3E4KTK5_9BACE</name>
<protein>
    <submittedName>
        <fullName evidence="4">OmpA family protein</fullName>
    </submittedName>
</protein>
<dbReference type="InterPro" id="IPR036737">
    <property type="entry name" value="OmpA-like_sf"/>
</dbReference>
<dbReference type="Proteomes" id="UP000286003">
    <property type="component" value="Unassembled WGS sequence"/>
</dbReference>
<dbReference type="SUPFAM" id="SSF56925">
    <property type="entry name" value="OMPA-like"/>
    <property type="match status" value="1"/>
</dbReference>
<dbReference type="PANTHER" id="PTHR30329:SF21">
    <property type="entry name" value="LIPOPROTEIN YIAD-RELATED"/>
    <property type="match status" value="1"/>
</dbReference>
<evidence type="ECO:0000313" key="5">
    <source>
        <dbReference type="EMBL" id="RHL90307.1"/>
    </source>
</evidence>
<accession>A0A3E4KTK5</accession>
<organism evidence="4 7">
    <name type="scientific">Bacteroides intestinalis</name>
    <dbReference type="NCBI Taxonomy" id="329854"/>
    <lineage>
        <taxon>Bacteria</taxon>
        <taxon>Pseudomonadati</taxon>
        <taxon>Bacteroidota</taxon>
        <taxon>Bacteroidia</taxon>
        <taxon>Bacteroidales</taxon>
        <taxon>Bacteroidaceae</taxon>
        <taxon>Bacteroides</taxon>
    </lineage>
</organism>
<dbReference type="InterPro" id="IPR006665">
    <property type="entry name" value="OmpA-like"/>
</dbReference>
<dbReference type="RefSeq" id="WP_007663136.1">
    <property type="nucleotide sequence ID" value="NZ_CABMMK010000001.1"/>
</dbReference>
<dbReference type="AlphaFoldDB" id="A0A3E4KTK5"/>
<dbReference type="PANTHER" id="PTHR30329">
    <property type="entry name" value="STATOR ELEMENT OF FLAGELLAR MOTOR COMPLEX"/>
    <property type="match status" value="1"/>
</dbReference>
<dbReference type="CDD" id="cd07185">
    <property type="entry name" value="OmpA_C-like"/>
    <property type="match status" value="1"/>
</dbReference>
<dbReference type="EMBL" id="QRWT01000001">
    <property type="protein sequence ID" value="RGT58227.1"/>
    <property type="molecule type" value="Genomic_DNA"/>
</dbReference>
<dbReference type="EMBL" id="QRQM01000012">
    <property type="protein sequence ID" value="RHN06436.1"/>
    <property type="molecule type" value="Genomic_DNA"/>
</dbReference>
<sequence length="372" mass="40542">MKSKRSFMLMALCLSTLAGLAQNTQSSGQVTEESKTTFKPHWYMQVQAGAAETVGEASFKDLISPAAALSVGYKFTPLWGIRAGASGWQAKGKWAALDDSYKFNYLQGNVDATLDLSNLFCHYNPKRFFNAYMFVGVGLAGGFNNDDAVALDAAGYRMQYLWSGKKVFVAGRGGLGTNLRLSNHVSFNLEVNANVVSDKFNSKKADNADWQLNALAGFTFKFGKSGKKAKPVVAYTPEVVETVVEVQQETKPVYVPAPVEEKKEEVKPLTENIFFNINSSVIRSSEESKIANLVAFLQKNADVKVSICGYADAGTGTTAINLRLSKERALAVEKALKAKGIAADRIMVDFKGDKVQPFSTNNENRVAICITE</sequence>
<keyword evidence="1" id="KW-0472">Membrane</keyword>
<reference evidence="7 8" key="1">
    <citation type="submission" date="2018-08" db="EMBL/GenBank/DDBJ databases">
        <title>A genome reference for cultivated species of the human gut microbiota.</title>
        <authorList>
            <person name="Zou Y."/>
            <person name="Xue W."/>
            <person name="Luo G."/>
        </authorList>
    </citation>
    <scope>NUCLEOTIDE SEQUENCE [LARGE SCALE GENOMIC DNA]</scope>
    <source>
        <strain evidence="4 7">AF19-10AC</strain>
        <strain evidence="6 9">AF31-23</strain>
        <strain evidence="5 8">AF36-16BH</strain>
    </source>
</reference>
<dbReference type="Pfam" id="PF00691">
    <property type="entry name" value="OmpA"/>
    <property type="match status" value="1"/>
</dbReference>
<dbReference type="EMBL" id="QRPE01000021">
    <property type="protein sequence ID" value="RHL90307.1"/>
    <property type="molecule type" value="Genomic_DNA"/>
</dbReference>
<feature type="signal peptide" evidence="2">
    <location>
        <begin position="1"/>
        <end position="21"/>
    </location>
</feature>
<feature type="chain" id="PRO_5043182309" evidence="2">
    <location>
        <begin position="22"/>
        <end position="372"/>
    </location>
</feature>
<comment type="caution">
    <text evidence="4">The sequence shown here is derived from an EMBL/GenBank/DDBJ whole genome shotgun (WGS) entry which is preliminary data.</text>
</comment>
<feature type="domain" description="OmpA-like" evidence="3">
    <location>
        <begin position="262"/>
        <end position="372"/>
    </location>
</feature>
<evidence type="ECO:0000313" key="6">
    <source>
        <dbReference type="EMBL" id="RHN06436.1"/>
    </source>
</evidence>
<evidence type="ECO:0000313" key="8">
    <source>
        <dbReference type="Proteomes" id="UP000285013"/>
    </source>
</evidence>
<evidence type="ECO:0000259" key="3">
    <source>
        <dbReference type="PROSITE" id="PS51123"/>
    </source>
</evidence>
<evidence type="ECO:0000256" key="1">
    <source>
        <dbReference type="PROSITE-ProRule" id="PRU00473"/>
    </source>
</evidence>
<evidence type="ECO:0000256" key="2">
    <source>
        <dbReference type="SAM" id="SignalP"/>
    </source>
</evidence>
<dbReference type="InterPro" id="IPR050330">
    <property type="entry name" value="Bact_OuterMem_StrucFunc"/>
</dbReference>
<dbReference type="SUPFAM" id="SSF103088">
    <property type="entry name" value="OmpA-like"/>
    <property type="match status" value="1"/>
</dbReference>
<dbReference type="Gene3D" id="2.40.160.20">
    <property type="match status" value="1"/>
</dbReference>